<keyword evidence="5 12" id="KW-0547">Nucleotide-binding</keyword>
<dbReference type="FunFam" id="1.10.287.380:FF:000001">
    <property type="entry name" value="Valine--tRNA ligase"/>
    <property type="match status" value="1"/>
</dbReference>
<dbReference type="EC" id="6.1.1.9" evidence="12"/>
<feature type="coiled-coil region" evidence="12">
    <location>
        <begin position="819"/>
        <end position="888"/>
    </location>
</feature>
<dbReference type="NCBIfam" id="TIGR00422">
    <property type="entry name" value="valS"/>
    <property type="match status" value="1"/>
</dbReference>
<dbReference type="SUPFAM" id="SSF52374">
    <property type="entry name" value="Nucleotidylyl transferase"/>
    <property type="match status" value="1"/>
</dbReference>
<evidence type="ECO:0000256" key="1">
    <source>
        <dbReference type="ARBA" id="ARBA00004496"/>
    </source>
</evidence>
<dbReference type="FunFam" id="1.10.730.10:FF:000014">
    <property type="entry name" value="Valine--tRNA ligase"/>
    <property type="match status" value="1"/>
</dbReference>
<comment type="subunit">
    <text evidence="2 12">Monomer.</text>
</comment>
<dbReference type="Pfam" id="PF10458">
    <property type="entry name" value="Val_tRNA-synt_C"/>
    <property type="match status" value="1"/>
</dbReference>
<dbReference type="PRINTS" id="PR00986">
    <property type="entry name" value="TRNASYNTHVAL"/>
</dbReference>
<dbReference type="InterPro" id="IPR010978">
    <property type="entry name" value="tRNA-bd_arm"/>
</dbReference>
<comment type="catalytic activity">
    <reaction evidence="10 12">
        <text>tRNA(Val) + L-valine + ATP = L-valyl-tRNA(Val) + AMP + diphosphate</text>
        <dbReference type="Rhea" id="RHEA:10704"/>
        <dbReference type="Rhea" id="RHEA-COMP:9672"/>
        <dbReference type="Rhea" id="RHEA-COMP:9708"/>
        <dbReference type="ChEBI" id="CHEBI:30616"/>
        <dbReference type="ChEBI" id="CHEBI:33019"/>
        <dbReference type="ChEBI" id="CHEBI:57762"/>
        <dbReference type="ChEBI" id="CHEBI:78442"/>
        <dbReference type="ChEBI" id="CHEBI:78537"/>
        <dbReference type="ChEBI" id="CHEBI:456215"/>
        <dbReference type="EC" id="6.1.1.9"/>
    </reaction>
</comment>
<comment type="domain">
    <text evidence="12">ValRS has two distinct active sites: one for aminoacylation and one for editing. The misactivated threonine is translocated from the active site to the editing site.</text>
</comment>
<feature type="domain" description="Aminoacyl-tRNA synthetase class Ia" evidence="13">
    <location>
        <begin position="26"/>
        <end position="573"/>
    </location>
</feature>
<protein>
    <recommendedName>
        <fullName evidence="12">Valine--tRNA ligase</fullName>
        <ecNumber evidence="12">6.1.1.9</ecNumber>
    </recommendedName>
    <alternativeName>
        <fullName evidence="12">Valyl-tRNA synthetase</fullName>
        <shortName evidence="12">ValRS</shortName>
    </alternativeName>
</protein>
<dbReference type="Pfam" id="PF00133">
    <property type="entry name" value="tRNA-synt_1"/>
    <property type="match status" value="1"/>
</dbReference>
<dbReference type="FunFam" id="3.40.50.620:FF:000098">
    <property type="entry name" value="Valine--tRNA ligase"/>
    <property type="match status" value="1"/>
</dbReference>
<keyword evidence="17" id="KW-1185">Reference proteome</keyword>
<dbReference type="InterPro" id="IPR009080">
    <property type="entry name" value="tRNAsynth_Ia_anticodon-bd"/>
</dbReference>
<dbReference type="FunFam" id="3.90.740.10:FF:000005">
    <property type="entry name" value="Valine--tRNA ligase, mitochondrial"/>
    <property type="match status" value="1"/>
</dbReference>
<dbReference type="Gene3D" id="3.40.50.620">
    <property type="entry name" value="HUPs"/>
    <property type="match status" value="2"/>
</dbReference>
<dbReference type="PANTHER" id="PTHR11946:SF93">
    <property type="entry name" value="VALINE--TRNA LIGASE, CHLOROPLASTIC_MITOCHONDRIAL 2"/>
    <property type="match status" value="1"/>
</dbReference>
<dbReference type="InterPro" id="IPR002300">
    <property type="entry name" value="aa-tRNA-synth_Ia"/>
</dbReference>
<evidence type="ECO:0000256" key="6">
    <source>
        <dbReference type="ARBA" id="ARBA00022840"/>
    </source>
</evidence>
<keyword evidence="6 12" id="KW-0067">ATP-binding</keyword>
<dbReference type="InterPro" id="IPR013155">
    <property type="entry name" value="M/V/L/I-tRNA-synth_anticd-bd"/>
</dbReference>
<keyword evidence="7 12" id="KW-0648">Protein biosynthesis</keyword>
<evidence type="ECO:0000256" key="4">
    <source>
        <dbReference type="ARBA" id="ARBA00022598"/>
    </source>
</evidence>
<dbReference type="NCBIfam" id="NF004349">
    <property type="entry name" value="PRK05729.1"/>
    <property type="match status" value="1"/>
</dbReference>
<organism evidence="16 17">
    <name type="scientific">Desulfosporosinus acididurans</name>
    <dbReference type="NCBI Taxonomy" id="476652"/>
    <lineage>
        <taxon>Bacteria</taxon>
        <taxon>Bacillati</taxon>
        <taxon>Bacillota</taxon>
        <taxon>Clostridia</taxon>
        <taxon>Eubacteriales</taxon>
        <taxon>Desulfitobacteriaceae</taxon>
        <taxon>Desulfosporosinus</taxon>
    </lineage>
</organism>
<dbReference type="EMBL" id="LDZY01000015">
    <property type="protein sequence ID" value="KLU64279.1"/>
    <property type="molecule type" value="Genomic_DNA"/>
</dbReference>
<evidence type="ECO:0000313" key="17">
    <source>
        <dbReference type="Proteomes" id="UP000036356"/>
    </source>
</evidence>
<dbReference type="PROSITE" id="PS00178">
    <property type="entry name" value="AA_TRNA_LIGASE_I"/>
    <property type="match status" value="1"/>
</dbReference>
<dbReference type="AlphaFoldDB" id="A0A0J1FL84"/>
<evidence type="ECO:0000256" key="8">
    <source>
        <dbReference type="ARBA" id="ARBA00023054"/>
    </source>
</evidence>
<evidence type="ECO:0000256" key="2">
    <source>
        <dbReference type="ARBA" id="ARBA00011245"/>
    </source>
</evidence>
<dbReference type="Gene3D" id="1.10.730.10">
    <property type="entry name" value="Isoleucyl-tRNA Synthetase, Domain 1"/>
    <property type="match status" value="1"/>
</dbReference>
<dbReference type="InterPro" id="IPR002303">
    <property type="entry name" value="Valyl-tRNA_ligase"/>
</dbReference>
<feature type="domain" description="Methionyl/Valyl/Leucyl/Isoleucyl-tRNA synthetase anticodon-binding" evidence="14">
    <location>
        <begin position="614"/>
        <end position="761"/>
    </location>
</feature>
<dbReference type="GO" id="GO:0002161">
    <property type="term" value="F:aminoacyl-tRNA deacylase activity"/>
    <property type="evidence" value="ECO:0007669"/>
    <property type="project" value="InterPro"/>
</dbReference>
<dbReference type="Gene3D" id="1.10.287.380">
    <property type="entry name" value="Valyl-tRNA synthetase, C-terminal domain"/>
    <property type="match status" value="1"/>
</dbReference>
<evidence type="ECO:0000256" key="12">
    <source>
        <dbReference type="HAMAP-Rule" id="MF_02004"/>
    </source>
</evidence>
<evidence type="ECO:0000256" key="9">
    <source>
        <dbReference type="ARBA" id="ARBA00023146"/>
    </source>
</evidence>
<keyword evidence="4 12" id="KW-0436">Ligase</keyword>
<dbReference type="Pfam" id="PF08264">
    <property type="entry name" value="Anticodon_1"/>
    <property type="match status" value="1"/>
</dbReference>
<dbReference type="GO" id="GO:0005829">
    <property type="term" value="C:cytosol"/>
    <property type="evidence" value="ECO:0007669"/>
    <property type="project" value="TreeGrafter"/>
</dbReference>
<dbReference type="SUPFAM" id="SSF46589">
    <property type="entry name" value="tRNA-binding arm"/>
    <property type="match status" value="1"/>
</dbReference>
<dbReference type="Proteomes" id="UP000036356">
    <property type="component" value="Unassembled WGS sequence"/>
</dbReference>
<dbReference type="InterPro" id="IPR014729">
    <property type="entry name" value="Rossmann-like_a/b/a_fold"/>
</dbReference>
<dbReference type="PANTHER" id="PTHR11946">
    <property type="entry name" value="VALYL-TRNA SYNTHETASES"/>
    <property type="match status" value="1"/>
</dbReference>
<evidence type="ECO:0000256" key="11">
    <source>
        <dbReference type="ARBA" id="ARBA00060830"/>
    </source>
</evidence>
<comment type="function">
    <text evidence="12">Catalyzes the attachment of valine to tRNA(Val). As ValRS can inadvertently accommodate and process structurally similar amino acids such as threonine, to avoid such errors, it has a 'posttransfer' editing activity that hydrolyzes mischarged Thr-tRNA(Val) in a tRNA-dependent manner.</text>
</comment>
<comment type="subcellular location">
    <subcellularLocation>
        <location evidence="1 12">Cytoplasm</location>
    </subcellularLocation>
</comment>
<dbReference type="SUPFAM" id="SSF47323">
    <property type="entry name" value="Anticodon-binding domain of a subclass of class I aminoacyl-tRNA synthetases"/>
    <property type="match status" value="1"/>
</dbReference>
<dbReference type="STRING" id="476652.DEAC_c37090"/>
<evidence type="ECO:0000256" key="3">
    <source>
        <dbReference type="ARBA" id="ARBA00022490"/>
    </source>
</evidence>
<keyword evidence="8 12" id="KW-0175">Coiled coil</keyword>
<gene>
    <name evidence="12 16" type="primary">valS</name>
    <name evidence="16" type="ORF">DEAC_c37090</name>
</gene>
<dbReference type="InterPro" id="IPR037118">
    <property type="entry name" value="Val-tRNA_synth_C_sf"/>
</dbReference>
<dbReference type="InterPro" id="IPR001412">
    <property type="entry name" value="aa-tRNA-synth_I_CS"/>
</dbReference>
<evidence type="ECO:0000259" key="15">
    <source>
        <dbReference type="Pfam" id="PF10458"/>
    </source>
</evidence>
<accession>A0A0J1FL84</accession>
<feature type="binding site" evidence="12">
    <location>
        <position position="537"/>
    </location>
    <ligand>
        <name>ATP</name>
        <dbReference type="ChEBI" id="CHEBI:30616"/>
    </ligand>
</feature>
<evidence type="ECO:0000256" key="5">
    <source>
        <dbReference type="ARBA" id="ARBA00022741"/>
    </source>
</evidence>
<dbReference type="Gene3D" id="3.90.740.10">
    <property type="entry name" value="Valyl/Leucyl/Isoleucyl-tRNA synthetase, editing domain"/>
    <property type="match status" value="1"/>
</dbReference>
<comment type="similarity">
    <text evidence="11 12">Belongs to the class-I aminoacyl-tRNA synthetase family. ValS type 1 subfamily.</text>
</comment>
<comment type="caution">
    <text evidence="16">The sequence shown here is derived from an EMBL/GenBank/DDBJ whole genome shotgun (WGS) entry which is preliminary data.</text>
</comment>
<dbReference type="GO" id="GO:0005524">
    <property type="term" value="F:ATP binding"/>
    <property type="evidence" value="ECO:0007669"/>
    <property type="project" value="UniProtKB-UniRule"/>
</dbReference>
<keyword evidence="3 12" id="KW-0963">Cytoplasm</keyword>
<sequence length="888" mass="101078">MDESLNKNPEKIEMAKAYDSSQVEGKWYQFWEENGFFHSEVDEKKNPFSIVMPPPNVTGALHLGHAMDGTIQDILTRYKRMRGFNTLWLPGTDHAGIATQAKVEAQLVKEGTSRGELGREKFLDRVWEWKNQYGGRITQQLRRLGASCDWERERFTMDEGCSQAVREAFVTLYQKGLIYRGNYIVNWCPKCHTTISDIEVEHVDSEGNLYHLRYPVKDSDETLIVATTRPETMLGDTAVAVHPEDERYQHLIGKTLILPLVGREIPIIADEYVDREFGTGAVKITPAHDPNDFEIGLRHQLPQIAVMDKEAKMNEHAGKYQGLDRFEARKVIVEDLKALGVLVKIDAHAHAVGECYRCATVIEPMVSKQWFVKMEPLAKPAIEVIKDGRLGFVPDRFDKIYLGWMENIRDWCISRQLWWGHRIPVWYCDDCGQEICAKEDPTSCPSCGGVHLKQDPDVLDTWFSSGLWPFSTMGWPEKTPELKQFYPTSVLVTGRDIIFFWVARMIFMAMEFMKEVPFPKVMIHGLVLDSKGRKMSKSLGNGVDPIEVIEQYGADTLRFMLITGNTPGNDLRFHPERLEATRNFCNKIWNASRFVLMNLEDYEAGPRGELTLADRWILTRYASLVEKTTEALESYDLGEAGRILYEFIWNEFCDWYIELSKPRLYNKEDVLARHTAQSILLEVLEGTLRLLHPFMPFLTEEIWQNLPVEGVSIMMQSWPEAPAYHEEDAVRNMTLLMDAIKAIRNIRAEMKVSPGQKVEILILAADSSQRQVLERGKADILKLAGGASVELLEAAAEKPSQAASAVLEGVEIYLPLKGLMDLDKEVARLEKEIALVVSEQNVLEVKLNNPGFVGKAPAAVVAKERERAEGLAARKIALEERLKELLQS</sequence>
<evidence type="ECO:0000256" key="7">
    <source>
        <dbReference type="ARBA" id="ARBA00022917"/>
    </source>
</evidence>
<evidence type="ECO:0000256" key="10">
    <source>
        <dbReference type="ARBA" id="ARBA00047552"/>
    </source>
</evidence>
<dbReference type="SUPFAM" id="SSF50677">
    <property type="entry name" value="ValRS/IleRS/LeuRS editing domain"/>
    <property type="match status" value="1"/>
</dbReference>
<name>A0A0J1FL84_9FIRM</name>
<dbReference type="GO" id="GO:0004832">
    <property type="term" value="F:valine-tRNA ligase activity"/>
    <property type="evidence" value="ECO:0007669"/>
    <property type="project" value="UniProtKB-UniRule"/>
</dbReference>
<dbReference type="InterPro" id="IPR033705">
    <property type="entry name" value="Anticodon_Ia_Val"/>
</dbReference>
<dbReference type="PATRIC" id="fig|476652.3.peg.3922"/>
<keyword evidence="9 12" id="KW-0030">Aminoacyl-tRNA synthetase</keyword>
<feature type="short sequence motif" description="'KMSKS' region" evidence="12">
    <location>
        <begin position="534"/>
        <end position="538"/>
    </location>
</feature>
<dbReference type="GO" id="GO:0006438">
    <property type="term" value="P:valyl-tRNA aminoacylation"/>
    <property type="evidence" value="ECO:0007669"/>
    <property type="project" value="UniProtKB-UniRule"/>
</dbReference>
<dbReference type="InterPro" id="IPR019499">
    <property type="entry name" value="Val-tRNA_synth_tRNA-bd"/>
</dbReference>
<dbReference type="CDD" id="cd07962">
    <property type="entry name" value="Anticodon_Ia_Val"/>
    <property type="match status" value="1"/>
</dbReference>
<dbReference type="InterPro" id="IPR009008">
    <property type="entry name" value="Val/Leu/Ile-tRNA-synth_edit"/>
</dbReference>
<feature type="domain" description="Valyl-tRNA synthetase tRNA-binding arm" evidence="15">
    <location>
        <begin position="821"/>
        <end position="885"/>
    </location>
</feature>
<reference evidence="16 17" key="1">
    <citation type="submission" date="2015-06" db="EMBL/GenBank/DDBJ databases">
        <title>Draft genome of the moderately acidophilic sulfate reducer Candidatus Desulfosporosinus acididurans strain M1.</title>
        <authorList>
            <person name="Poehlein A."/>
            <person name="Petzsch P."/>
            <person name="Johnson B.D."/>
            <person name="Schloemann M."/>
            <person name="Daniel R."/>
            <person name="Muehling M."/>
        </authorList>
    </citation>
    <scope>NUCLEOTIDE SEQUENCE [LARGE SCALE GENOMIC DNA]</scope>
    <source>
        <strain evidence="16 17">M1</strain>
    </source>
</reference>
<evidence type="ECO:0000259" key="13">
    <source>
        <dbReference type="Pfam" id="PF00133"/>
    </source>
</evidence>
<dbReference type="HAMAP" id="MF_02004">
    <property type="entry name" value="Val_tRNA_synth_type1"/>
    <property type="match status" value="1"/>
</dbReference>
<evidence type="ECO:0000259" key="14">
    <source>
        <dbReference type="Pfam" id="PF08264"/>
    </source>
</evidence>
<feature type="short sequence motif" description="'HIGH' region" evidence="12">
    <location>
        <begin position="55"/>
        <end position="65"/>
    </location>
</feature>
<evidence type="ECO:0000313" key="16">
    <source>
        <dbReference type="EMBL" id="KLU64279.1"/>
    </source>
</evidence>
<dbReference type="CDD" id="cd00817">
    <property type="entry name" value="ValRS_core"/>
    <property type="match status" value="1"/>
</dbReference>
<dbReference type="FunFam" id="3.40.50.620:FF:000032">
    <property type="entry name" value="Valine--tRNA ligase"/>
    <property type="match status" value="1"/>
</dbReference>
<comment type="domain">
    <text evidence="12">The C-terminal coiled-coil domain is crucial for aminoacylation activity.</text>
</comment>
<proteinExistence type="inferred from homology"/>